<evidence type="ECO:0000313" key="2">
    <source>
        <dbReference type="EMBL" id="TQB74585.1"/>
    </source>
</evidence>
<reference evidence="2 3" key="1">
    <citation type="submission" date="2019-06" db="EMBL/GenBank/DDBJ databases">
        <title>Wine fermentation using esterase from Monascus purpureus.</title>
        <authorList>
            <person name="Geng C."/>
            <person name="Zhang Y."/>
        </authorList>
    </citation>
    <scope>NUCLEOTIDE SEQUENCE [LARGE SCALE GENOMIC DNA]</scope>
    <source>
        <strain evidence="2">HQ1</strain>
    </source>
</reference>
<accession>A0A507QZV5</accession>
<dbReference type="AlphaFoldDB" id="A0A507QZV5"/>
<feature type="compositionally biased region" description="Basic and acidic residues" evidence="1">
    <location>
        <begin position="77"/>
        <end position="103"/>
    </location>
</feature>
<dbReference type="EMBL" id="VIFY01000029">
    <property type="protein sequence ID" value="TQB74585.1"/>
    <property type="molecule type" value="Genomic_DNA"/>
</dbReference>
<organism evidence="2 3">
    <name type="scientific">Monascus purpureus</name>
    <name type="common">Red mold</name>
    <name type="synonym">Monascus anka</name>
    <dbReference type="NCBI Taxonomy" id="5098"/>
    <lineage>
        <taxon>Eukaryota</taxon>
        <taxon>Fungi</taxon>
        <taxon>Dikarya</taxon>
        <taxon>Ascomycota</taxon>
        <taxon>Pezizomycotina</taxon>
        <taxon>Eurotiomycetes</taxon>
        <taxon>Eurotiomycetidae</taxon>
        <taxon>Eurotiales</taxon>
        <taxon>Aspergillaceae</taxon>
        <taxon>Monascus</taxon>
    </lineage>
</organism>
<evidence type="ECO:0000256" key="1">
    <source>
        <dbReference type="SAM" id="MobiDB-lite"/>
    </source>
</evidence>
<keyword evidence="3" id="KW-1185">Reference proteome</keyword>
<proteinExistence type="predicted"/>
<dbReference type="STRING" id="5098.A0A507QZV5"/>
<gene>
    <name evidence="2" type="ORF">MPDQ_004434</name>
</gene>
<sequence>MALTMISFGPLTGPSVAGTLIARTLLELREAGKQIGKRVHGSELDIGHFLRETVESPVASIIEEIVTDMSSLSLEQEGPRRSERLARRSRDTSRSTSRMRREMTAQPRRARPCADQFCVYNSGLDEKIPSFLIEYKAPHKLFLAHIKAGLQDMELDRIIQYQKDESPEDICRRVVAAVITQLSHYMYEGGNEYGCVATGEAFIFLQVPHDSPSTILYYLSVPKEDVRNTTGWPRGGNRLHLTAVGQLLAFTLRALRTSPRDMENAERIIAASPQ</sequence>
<comment type="caution">
    <text evidence="2">The sequence shown here is derived from an EMBL/GenBank/DDBJ whole genome shotgun (WGS) entry which is preliminary data.</text>
</comment>
<protein>
    <submittedName>
        <fullName evidence="2">Uncharacterized protein</fullName>
    </submittedName>
</protein>
<evidence type="ECO:0000313" key="3">
    <source>
        <dbReference type="Proteomes" id="UP000319663"/>
    </source>
</evidence>
<dbReference type="Proteomes" id="UP000319663">
    <property type="component" value="Unassembled WGS sequence"/>
</dbReference>
<feature type="region of interest" description="Disordered" evidence="1">
    <location>
        <begin position="73"/>
        <end position="106"/>
    </location>
</feature>
<name>A0A507QZV5_MONPU</name>